<name>A0A380U1R8_9PAST</name>
<evidence type="ECO:0000313" key="2">
    <source>
        <dbReference type="EMBL" id="SUT95030.1"/>
    </source>
</evidence>
<feature type="transmembrane region" description="Helical" evidence="1">
    <location>
        <begin position="6"/>
        <end position="24"/>
    </location>
</feature>
<reference evidence="2 3" key="1">
    <citation type="submission" date="2018-06" db="EMBL/GenBank/DDBJ databases">
        <authorList>
            <consortium name="Pathogen Informatics"/>
            <person name="Doyle S."/>
        </authorList>
    </citation>
    <scope>NUCLEOTIDE SEQUENCE [LARGE SCALE GENOMIC DNA]</scope>
    <source>
        <strain evidence="2 3">NCTC10801</strain>
    </source>
</reference>
<keyword evidence="1" id="KW-0472">Membrane</keyword>
<dbReference type="AlphaFoldDB" id="A0A380U1R8"/>
<sequence length="157" mass="17913">MLLPSTVLIVISLTATVIILFFFTRLADEIKYGSRFALVVISIMIILQIVFYVQPISELNYYSNKLEAIEYFFFIISTLAIICVVYLLSIYSKLSERSKILTVLLAAFQTAIFMTAASFAGVSIFSKLLLNFYYLLIPALVLHELNKYHLSKTENKQ</sequence>
<dbReference type="OrthoDB" id="9960527at2"/>
<evidence type="ECO:0000256" key="1">
    <source>
        <dbReference type="SAM" id="Phobius"/>
    </source>
</evidence>
<proteinExistence type="predicted"/>
<feature type="transmembrane region" description="Helical" evidence="1">
    <location>
        <begin position="36"/>
        <end position="56"/>
    </location>
</feature>
<gene>
    <name evidence="2" type="ORF">NCTC10801_02372</name>
</gene>
<dbReference type="EMBL" id="UFRQ01000003">
    <property type="protein sequence ID" value="SUT95030.1"/>
    <property type="molecule type" value="Genomic_DNA"/>
</dbReference>
<keyword evidence="1" id="KW-1133">Transmembrane helix</keyword>
<accession>A0A380U1R8</accession>
<organism evidence="2 3">
    <name type="scientific">[Actinobacillus] rossii</name>
    <dbReference type="NCBI Taxonomy" id="123820"/>
    <lineage>
        <taxon>Bacteria</taxon>
        <taxon>Pseudomonadati</taxon>
        <taxon>Pseudomonadota</taxon>
        <taxon>Gammaproteobacteria</taxon>
        <taxon>Pasteurellales</taxon>
        <taxon>Pasteurellaceae</taxon>
    </lineage>
</organism>
<keyword evidence="1" id="KW-0812">Transmembrane</keyword>
<dbReference type="Proteomes" id="UP000254649">
    <property type="component" value="Unassembled WGS sequence"/>
</dbReference>
<feature type="transmembrane region" description="Helical" evidence="1">
    <location>
        <begin position="100"/>
        <end position="122"/>
    </location>
</feature>
<protein>
    <submittedName>
        <fullName evidence="2">Uncharacterized protein</fullName>
    </submittedName>
</protein>
<feature type="transmembrane region" description="Helical" evidence="1">
    <location>
        <begin position="68"/>
        <end position="88"/>
    </location>
</feature>
<keyword evidence="3" id="KW-1185">Reference proteome</keyword>
<evidence type="ECO:0000313" key="3">
    <source>
        <dbReference type="Proteomes" id="UP000254649"/>
    </source>
</evidence>